<evidence type="ECO:0000256" key="1">
    <source>
        <dbReference type="SAM" id="MobiDB-lite"/>
    </source>
</evidence>
<feature type="compositionally biased region" description="Basic and acidic residues" evidence="1">
    <location>
        <begin position="474"/>
        <end position="484"/>
    </location>
</feature>
<dbReference type="RefSeq" id="WP_349419759.1">
    <property type="nucleotide sequence ID" value="NZ_JBEEWF010000002.1"/>
</dbReference>
<comment type="caution">
    <text evidence="2">The sequence shown here is derived from an EMBL/GenBank/DDBJ whole genome shotgun (WGS) entry which is preliminary data.</text>
</comment>
<proteinExistence type="predicted"/>
<name>A0ABV1L6Y6_9GAMM</name>
<sequence>MISKTNLFKPNVLFVNKKHYLPKNEDYIFTKKITEIRNTPVSPSFGKRIIHVLTSLFHKLEIGFLIKDIKNNKLFDIVDTKKHSNIFNKIDKENIEIEGVREEKIEIKNKNLNTINNIISHANDKFDFYSFCDYLTEVKRAKDFFSGLDDIENEDSNSNLIVECLNEIIELRISSIDDKSIKNIFKLINSNFNFENIHLNKKYNFMSNFSTGKERDNFIKSMNILLIGIEEAQLLDKFDDTIKNKIENKLSTIMMIALNKNMGSEYSFNDLMQEWIGKYISDNHNAIKRNMTVDTGTQVDTDIINDIDIDIETIIILPRSTPKEDLQDRYIDIDDFNVGDYKFTLKSEMDNAGKIDDGDTQDIDDSELILDNSKEMNEDDNPDYQWDYENFNINNIHYKRAELDDLMEKIKNLNSTLKSDEKFNKINNKLDSIILDIDENSTEEDTLLDLDEKLKFSPDNYQLNFSKNENTSEISEKDKTNKKL</sequence>
<dbReference type="Proteomes" id="UP001436462">
    <property type="component" value="Unassembled WGS sequence"/>
</dbReference>
<dbReference type="EMBL" id="JBEEWF010000002">
    <property type="protein sequence ID" value="MEQ5347509.1"/>
    <property type="molecule type" value="Genomic_DNA"/>
</dbReference>
<reference evidence="2 3" key="1">
    <citation type="submission" date="2024-04" db="EMBL/GenBank/DDBJ databases">
        <title>Role of Flies in the Dissemination of Carbapenem-Resistant Enterobacteriaceae (CRE): An Epidemiological and Genomic Study in China.</title>
        <authorList>
            <person name="Kaichao C."/>
            <person name="Zhang R."/>
            <person name="Chen S."/>
        </authorList>
    </citation>
    <scope>NUCLEOTIDE SEQUENCE [LARGE SCALE GENOMIC DNA]</scope>
    <source>
        <strain evidence="3">fly-1011</strain>
    </source>
</reference>
<organism evidence="2 3">
    <name type="scientific">Proteus genomosp. 6</name>
    <dbReference type="NCBI Taxonomy" id="1311820"/>
    <lineage>
        <taxon>Bacteria</taxon>
        <taxon>Pseudomonadati</taxon>
        <taxon>Pseudomonadota</taxon>
        <taxon>Gammaproteobacteria</taxon>
        <taxon>Enterobacterales</taxon>
        <taxon>Morganellaceae</taxon>
        <taxon>Proteus</taxon>
    </lineage>
</organism>
<gene>
    <name evidence="2" type="ORF">ABN253_04890</name>
</gene>
<evidence type="ECO:0000313" key="3">
    <source>
        <dbReference type="Proteomes" id="UP001436462"/>
    </source>
</evidence>
<evidence type="ECO:0000313" key="2">
    <source>
        <dbReference type="EMBL" id="MEQ5347509.1"/>
    </source>
</evidence>
<accession>A0ABV1L6Y6</accession>
<feature type="region of interest" description="Disordered" evidence="1">
    <location>
        <begin position="461"/>
        <end position="484"/>
    </location>
</feature>
<feature type="compositionally biased region" description="Polar residues" evidence="1">
    <location>
        <begin position="461"/>
        <end position="473"/>
    </location>
</feature>
<keyword evidence="3" id="KW-1185">Reference proteome</keyword>
<protein>
    <submittedName>
        <fullName evidence="2">Uncharacterized protein</fullName>
    </submittedName>
</protein>